<evidence type="ECO:0000313" key="2">
    <source>
        <dbReference type="WBParaSite" id="L893_g3588.t1"/>
    </source>
</evidence>
<evidence type="ECO:0000313" key="1">
    <source>
        <dbReference type="Proteomes" id="UP000095287"/>
    </source>
</evidence>
<reference evidence="2" key="1">
    <citation type="submission" date="2016-11" db="UniProtKB">
        <authorList>
            <consortium name="WormBaseParasite"/>
        </authorList>
    </citation>
    <scope>IDENTIFICATION</scope>
</reference>
<keyword evidence="1" id="KW-1185">Reference proteome</keyword>
<protein>
    <submittedName>
        <fullName evidence="2">Ras-GEF domain-containing protein</fullName>
    </submittedName>
</protein>
<organism evidence="1 2">
    <name type="scientific">Steinernema glaseri</name>
    <dbReference type="NCBI Taxonomy" id="37863"/>
    <lineage>
        <taxon>Eukaryota</taxon>
        <taxon>Metazoa</taxon>
        <taxon>Ecdysozoa</taxon>
        <taxon>Nematoda</taxon>
        <taxon>Chromadorea</taxon>
        <taxon>Rhabditida</taxon>
        <taxon>Tylenchina</taxon>
        <taxon>Panagrolaimomorpha</taxon>
        <taxon>Strongyloidoidea</taxon>
        <taxon>Steinernematidae</taxon>
        <taxon>Steinernema</taxon>
    </lineage>
</organism>
<sequence>FEAMRPRVAQGILFTAPNAFIAIDEESERPVFPESALSRFLADIRSASTKFVAVMHRHLSTLEGAAILHLFNILYALKDACRSAHTQAACGAMWMKLKNEVKKKYKWEDYAVGGPWLSLLLECRNAGLAYLSAQIKSRCYFASMDPNREEAGPSHDPRYQ</sequence>
<dbReference type="AlphaFoldDB" id="A0A1I8A9D8"/>
<dbReference type="WBParaSite" id="L893_g3588.t1">
    <property type="protein sequence ID" value="L893_g3588.t1"/>
    <property type="gene ID" value="L893_g3588"/>
</dbReference>
<accession>A0A1I8A9D8</accession>
<proteinExistence type="predicted"/>
<name>A0A1I8A9D8_9BILA</name>
<dbReference type="Proteomes" id="UP000095287">
    <property type="component" value="Unplaced"/>
</dbReference>